<dbReference type="PROSITE" id="PS00491">
    <property type="entry name" value="PROLINE_PEPTIDASE"/>
    <property type="match status" value="1"/>
</dbReference>
<dbReference type="Gene3D" id="3.90.230.10">
    <property type="entry name" value="Creatinase/methionine aminopeptidase superfamily"/>
    <property type="match status" value="1"/>
</dbReference>
<dbReference type="Pfam" id="PF00557">
    <property type="entry name" value="Peptidase_M24"/>
    <property type="match status" value="1"/>
</dbReference>
<evidence type="ECO:0000313" key="5">
    <source>
        <dbReference type="EMBL" id="MFC3850906.1"/>
    </source>
</evidence>
<dbReference type="InterPro" id="IPR001131">
    <property type="entry name" value="Peptidase_M24B_aminopep-P_CS"/>
</dbReference>
<evidence type="ECO:0000256" key="3">
    <source>
        <dbReference type="RuleBase" id="RU000590"/>
    </source>
</evidence>
<evidence type="ECO:0000256" key="2">
    <source>
        <dbReference type="ARBA" id="ARBA00022801"/>
    </source>
</evidence>
<dbReference type="Proteomes" id="UP001595751">
    <property type="component" value="Unassembled WGS sequence"/>
</dbReference>
<organism evidence="5 6">
    <name type="scientific">Corynebacterium hansenii</name>
    <dbReference type="NCBI Taxonomy" id="394964"/>
    <lineage>
        <taxon>Bacteria</taxon>
        <taxon>Bacillati</taxon>
        <taxon>Actinomycetota</taxon>
        <taxon>Actinomycetes</taxon>
        <taxon>Mycobacteriales</taxon>
        <taxon>Corynebacteriaceae</taxon>
        <taxon>Corynebacterium</taxon>
    </lineage>
</organism>
<dbReference type="Gene3D" id="3.40.350.10">
    <property type="entry name" value="Creatinase/prolidase N-terminal domain"/>
    <property type="match status" value="1"/>
</dbReference>
<dbReference type="InterPro" id="IPR050659">
    <property type="entry name" value="Peptidase_M24B"/>
</dbReference>
<keyword evidence="6" id="KW-1185">Reference proteome</keyword>
<dbReference type="EMBL" id="JBHRZN010000004">
    <property type="protein sequence ID" value="MFC3850906.1"/>
    <property type="molecule type" value="Genomic_DNA"/>
</dbReference>
<gene>
    <name evidence="5" type="ORF">ACFORJ_12130</name>
</gene>
<proteinExistence type="inferred from homology"/>
<dbReference type="InterPro" id="IPR036005">
    <property type="entry name" value="Creatinase/aminopeptidase-like"/>
</dbReference>
<comment type="caution">
    <text evidence="5">The sequence shown here is derived from an EMBL/GenBank/DDBJ whole genome shotgun (WGS) entry which is preliminary data.</text>
</comment>
<keyword evidence="1 3" id="KW-0479">Metal-binding</keyword>
<reference evidence="6" key="1">
    <citation type="journal article" date="2019" name="Int. J. Syst. Evol. Microbiol.">
        <title>The Global Catalogue of Microorganisms (GCM) 10K type strain sequencing project: providing services to taxonomists for standard genome sequencing and annotation.</title>
        <authorList>
            <consortium name="The Broad Institute Genomics Platform"/>
            <consortium name="The Broad Institute Genome Sequencing Center for Infectious Disease"/>
            <person name="Wu L."/>
            <person name="Ma J."/>
        </authorList>
    </citation>
    <scope>NUCLEOTIDE SEQUENCE [LARGE SCALE GENOMIC DNA]</scope>
    <source>
        <strain evidence="6">CCUG 53252</strain>
    </source>
</reference>
<dbReference type="PANTHER" id="PTHR46112">
    <property type="entry name" value="AMINOPEPTIDASE"/>
    <property type="match status" value="1"/>
</dbReference>
<accession>A0ABV7ZU72</accession>
<feature type="domain" description="Peptidase M24" evidence="4">
    <location>
        <begin position="170"/>
        <end position="372"/>
    </location>
</feature>
<comment type="similarity">
    <text evidence="3">Belongs to the peptidase M24B family.</text>
</comment>
<evidence type="ECO:0000256" key="1">
    <source>
        <dbReference type="ARBA" id="ARBA00022723"/>
    </source>
</evidence>
<protein>
    <submittedName>
        <fullName evidence="5">M24 family metallopeptidase</fullName>
    </submittedName>
</protein>
<sequence length="399" mass="41434">MGDMTESLFPSDVYSRRLARASELAADRGIGGLVFGTGPDLEYLIGSKVSSHERLTALAVPAAKPGEGEPARPVLVLPAVERGDLPASAVPDLDVDVVLWADGESPHRLVAEALGMAAGSGGAHGVLGVGASLTADHLLPLLELTDAKAVLAGETLRELFMRKDDAEVAELRDAAAAIDRVHARVPGMLRPGRTEAEVADELSAAILEEGHSAVDFVIVGSGPNGANPHHAFSDKKLGDGDVVVVDIGGTWGVGYHSDCTRTYVIGEAPERAAEAWEVLRAAQEAAVAAVRPGVTAASIDATARGAIAAAGHGDAFIHRTGHGIGLSLHEEPFIMEGNDLVLEPGMAFSVEPGLYFEGDFGMRLEDIVVVTEDGCEPLNRGPHELVVAGESATRQTGDK</sequence>
<evidence type="ECO:0000313" key="6">
    <source>
        <dbReference type="Proteomes" id="UP001595751"/>
    </source>
</evidence>
<dbReference type="InterPro" id="IPR000994">
    <property type="entry name" value="Pept_M24"/>
</dbReference>
<dbReference type="RefSeq" id="WP_290287995.1">
    <property type="nucleotide sequence ID" value="NZ_CP047211.1"/>
</dbReference>
<evidence type="ECO:0000259" key="4">
    <source>
        <dbReference type="Pfam" id="PF00557"/>
    </source>
</evidence>
<dbReference type="InterPro" id="IPR029149">
    <property type="entry name" value="Creatin/AminoP/Spt16_N"/>
</dbReference>
<dbReference type="PANTHER" id="PTHR46112:SF3">
    <property type="entry name" value="AMINOPEPTIDASE YPDF"/>
    <property type="match status" value="1"/>
</dbReference>
<dbReference type="SUPFAM" id="SSF55920">
    <property type="entry name" value="Creatinase/aminopeptidase"/>
    <property type="match status" value="1"/>
</dbReference>
<name>A0ABV7ZU72_9CORY</name>
<dbReference type="SUPFAM" id="SSF53092">
    <property type="entry name" value="Creatinase/prolidase N-terminal domain"/>
    <property type="match status" value="1"/>
</dbReference>
<keyword evidence="2" id="KW-0378">Hydrolase</keyword>